<evidence type="ECO:0000313" key="8">
    <source>
        <dbReference type="EMBL" id="MFB9094996.1"/>
    </source>
</evidence>
<dbReference type="CDD" id="cd02440">
    <property type="entry name" value="AdoMet_MTases"/>
    <property type="match status" value="1"/>
</dbReference>
<dbReference type="PANTHER" id="PTHR11579">
    <property type="entry name" value="PROTEIN-L-ISOASPARTATE O-METHYLTRANSFERASE"/>
    <property type="match status" value="1"/>
</dbReference>
<comment type="function">
    <text evidence="7">Catalyzes the methyl esterification of L-isoaspartyl residues in peptides and proteins that result from spontaneous decomposition of normal L-aspartyl and L-asparaginyl residues. It plays a role in the repair and/or degradation of damaged proteins.</text>
</comment>
<comment type="similarity">
    <text evidence="2 7">Belongs to the methyltransferase superfamily. L-isoaspartyl/D-aspartyl protein methyltransferase family.</text>
</comment>
<dbReference type="Pfam" id="PF01135">
    <property type="entry name" value="PCMT"/>
    <property type="match status" value="1"/>
</dbReference>
<gene>
    <name evidence="7" type="primary">pcm</name>
    <name evidence="8" type="ORF">ACFFVF_00585</name>
</gene>
<comment type="caution">
    <text evidence="8">The sequence shown here is derived from an EMBL/GenBank/DDBJ whole genome shotgun (WGS) entry which is preliminary data.</text>
</comment>
<dbReference type="Gene3D" id="3.40.50.150">
    <property type="entry name" value="Vaccinia Virus protein VP39"/>
    <property type="match status" value="1"/>
</dbReference>
<accession>A0ABV5GJ40</accession>
<keyword evidence="5 7" id="KW-0808">Transferase</keyword>
<dbReference type="NCBIfam" id="NF001453">
    <property type="entry name" value="PRK00312.1"/>
    <property type="match status" value="1"/>
</dbReference>
<sequence length="213" mass="23927">MKDTPKHQGLRNQLAKLLEEKGIIDKNVLDAIKKIPRHLFLNSSFEDFAYQDKAFPISAGQTISQPYTVAFQSQLLEVQKEHKVLEIGTGSGYQTAVLCLLGAKVFTIERQNELFKKTSLLLPKLGIRPKHISFGDGYKGLPQYAPFDSIIVTAGAPFIPQPLMAQLKIGGKLVIPLGEDSQVMTMLIRKNESQFEKHEFGEFRFVPLLEDKN</sequence>
<name>A0ABV5GJ40_9FLAO</name>
<dbReference type="NCBIfam" id="TIGR00080">
    <property type="entry name" value="pimt"/>
    <property type="match status" value="1"/>
</dbReference>
<evidence type="ECO:0000256" key="6">
    <source>
        <dbReference type="ARBA" id="ARBA00022691"/>
    </source>
</evidence>
<evidence type="ECO:0000256" key="2">
    <source>
        <dbReference type="ARBA" id="ARBA00005369"/>
    </source>
</evidence>
<dbReference type="PROSITE" id="PS01279">
    <property type="entry name" value="PCMT"/>
    <property type="match status" value="1"/>
</dbReference>
<dbReference type="GO" id="GO:0004719">
    <property type="term" value="F:protein-L-isoaspartate (D-aspartate) O-methyltransferase activity"/>
    <property type="evidence" value="ECO:0007669"/>
    <property type="project" value="UniProtKB-EC"/>
</dbReference>
<comment type="catalytic activity">
    <reaction evidence="7">
        <text>[protein]-L-isoaspartate + S-adenosyl-L-methionine = [protein]-L-isoaspartate alpha-methyl ester + S-adenosyl-L-homocysteine</text>
        <dbReference type="Rhea" id="RHEA:12705"/>
        <dbReference type="Rhea" id="RHEA-COMP:12143"/>
        <dbReference type="Rhea" id="RHEA-COMP:12144"/>
        <dbReference type="ChEBI" id="CHEBI:57856"/>
        <dbReference type="ChEBI" id="CHEBI:59789"/>
        <dbReference type="ChEBI" id="CHEBI:90596"/>
        <dbReference type="ChEBI" id="CHEBI:90598"/>
        <dbReference type="EC" id="2.1.1.77"/>
    </reaction>
</comment>
<keyword evidence="4 7" id="KW-0489">Methyltransferase</keyword>
<comment type="subcellular location">
    <subcellularLocation>
        <location evidence="1 7">Cytoplasm</location>
    </subcellularLocation>
</comment>
<evidence type="ECO:0000313" key="9">
    <source>
        <dbReference type="Proteomes" id="UP001589607"/>
    </source>
</evidence>
<dbReference type="GO" id="GO:0032259">
    <property type="term" value="P:methylation"/>
    <property type="evidence" value="ECO:0007669"/>
    <property type="project" value="UniProtKB-KW"/>
</dbReference>
<dbReference type="SUPFAM" id="SSF53335">
    <property type="entry name" value="S-adenosyl-L-methionine-dependent methyltransferases"/>
    <property type="match status" value="1"/>
</dbReference>
<feature type="active site" evidence="7">
    <location>
        <position position="64"/>
    </location>
</feature>
<dbReference type="EC" id="2.1.1.77" evidence="7"/>
<proteinExistence type="inferred from homology"/>
<organism evidence="8 9">
    <name type="scientific">Flavobacterium jumunjinense</name>
    <dbReference type="NCBI Taxonomy" id="998845"/>
    <lineage>
        <taxon>Bacteria</taxon>
        <taxon>Pseudomonadati</taxon>
        <taxon>Bacteroidota</taxon>
        <taxon>Flavobacteriia</taxon>
        <taxon>Flavobacteriales</taxon>
        <taxon>Flavobacteriaceae</taxon>
        <taxon>Flavobacterium</taxon>
    </lineage>
</organism>
<evidence type="ECO:0000256" key="7">
    <source>
        <dbReference type="HAMAP-Rule" id="MF_00090"/>
    </source>
</evidence>
<protein>
    <recommendedName>
        <fullName evidence="7">Protein-L-isoaspartate O-methyltransferase</fullName>
        <ecNumber evidence="7">2.1.1.77</ecNumber>
    </recommendedName>
    <alternativeName>
        <fullName evidence="7">L-isoaspartyl protein carboxyl methyltransferase</fullName>
    </alternativeName>
    <alternativeName>
        <fullName evidence="7">Protein L-isoaspartyl methyltransferase</fullName>
    </alternativeName>
    <alternativeName>
        <fullName evidence="7">Protein-beta-aspartate methyltransferase</fullName>
        <shortName evidence="7">PIMT</shortName>
    </alternativeName>
</protein>
<evidence type="ECO:0000256" key="1">
    <source>
        <dbReference type="ARBA" id="ARBA00004496"/>
    </source>
</evidence>
<dbReference type="InterPro" id="IPR000682">
    <property type="entry name" value="PCMT"/>
</dbReference>
<keyword evidence="6 7" id="KW-0949">S-adenosyl-L-methionine</keyword>
<evidence type="ECO:0000256" key="3">
    <source>
        <dbReference type="ARBA" id="ARBA00022490"/>
    </source>
</evidence>
<dbReference type="InterPro" id="IPR029063">
    <property type="entry name" value="SAM-dependent_MTases_sf"/>
</dbReference>
<dbReference type="PANTHER" id="PTHR11579:SF0">
    <property type="entry name" value="PROTEIN-L-ISOASPARTATE(D-ASPARTATE) O-METHYLTRANSFERASE"/>
    <property type="match status" value="1"/>
</dbReference>
<evidence type="ECO:0000256" key="4">
    <source>
        <dbReference type="ARBA" id="ARBA00022603"/>
    </source>
</evidence>
<keyword evidence="3 7" id="KW-0963">Cytoplasm</keyword>
<dbReference type="HAMAP" id="MF_00090">
    <property type="entry name" value="PIMT"/>
    <property type="match status" value="1"/>
</dbReference>
<dbReference type="RefSeq" id="WP_236454692.1">
    <property type="nucleotide sequence ID" value="NZ_CBCSGE010000007.1"/>
</dbReference>
<dbReference type="Proteomes" id="UP001589607">
    <property type="component" value="Unassembled WGS sequence"/>
</dbReference>
<dbReference type="EMBL" id="JBHMEY010000001">
    <property type="protein sequence ID" value="MFB9094996.1"/>
    <property type="molecule type" value="Genomic_DNA"/>
</dbReference>
<keyword evidence="9" id="KW-1185">Reference proteome</keyword>
<evidence type="ECO:0000256" key="5">
    <source>
        <dbReference type="ARBA" id="ARBA00022679"/>
    </source>
</evidence>
<reference evidence="8 9" key="1">
    <citation type="submission" date="2024-09" db="EMBL/GenBank/DDBJ databases">
        <authorList>
            <person name="Sun Q."/>
            <person name="Mori K."/>
        </authorList>
    </citation>
    <scope>NUCLEOTIDE SEQUENCE [LARGE SCALE GENOMIC DNA]</scope>
    <source>
        <strain evidence="8 9">CECT 7955</strain>
    </source>
</reference>